<dbReference type="Gene3D" id="1.20.910.10">
    <property type="entry name" value="Heme oxygenase-like"/>
    <property type="match status" value="1"/>
</dbReference>
<reference evidence="2" key="1">
    <citation type="submission" date="2016-10" db="EMBL/GenBank/DDBJ databases">
        <authorList>
            <person name="Varghese N."/>
            <person name="Submissions S."/>
        </authorList>
    </citation>
    <scope>NUCLEOTIDE SEQUENCE [LARGE SCALE GENOMIC DNA]</scope>
    <source>
        <strain evidence="2">DSM 44526</strain>
    </source>
</reference>
<dbReference type="GO" id="GO:0004392">
    <property type="term" value="F:heme oxygenase (decyclizing) activity"/>
    <property type="evidence" value="ECO:0007669"/>
    <property type="project" value="InterPro"/>
</dbReference>
<dbReference type="InterPro" id="IPR016084">
    <property type="entry name" value="Haem_Oase-like_multi-hlx"/>
</dbReference>
<dbReference type="Proteomes" id="UP000198863">
    <property type="component" value="Unassembled WGS sequence"/>
</dbReference>
<dbReference type="RefSeq" id="WP_091063296.1">
    <property type="nucleotide sequence ID" value="NZ_FNCF01000004.1"/>
</dbReference>
<organism evidence="1 2">
    <name type="scientific">Klenkia brasiliensis</name>
    <dbReference type="NCBI Taxonomy" id="333142"/>
    <lineage>
        <taxon>Bacteria</taxon>
        <taxon>Bacillati</taxon>
        <taxon>Actinomycetota</taxon>
        <taxon>Actinomycetes</taxon>
        <taxon>Geodermatophilales</taxon>
        <taxon>Geodermatophilaceae</taxon>
        <taxon>Klenkia</taxon>
    </lineage>
</organism>
<dbReference type="OrthoDB" id="9149607at2"/>
<sequence length="222" mass="23447">MTRDASTDGESPTDDVMRRLRTATATEHQQLEDTLDLMDDGLTVARLTTVLQRMHAFWVAAEAGLDSWAAAHPAIAAGLDWADRRRAGLFAADLAALGAVPAADPLPEVPAPASTDEALGAMYVLEGSTLGGVFIDRHLAALPGLAGAGPVRAFSPYGEATGARWAAFRRATREHVTRGGDADVVVGAARRTFVLMAQWCADVQQRASHPTDPPTRRRGAAA</sequence>
<protein>
    <submittedName>
        <fullName evidence="1">Heme oxygenase</fullName>
    </submittedName>
</protein>
<dbReference type="GO" id="GO:0006788">
    <property type="term" value="P:heme oxidation"/>
    <property type="evidence" value="ECO:0007669"/>
    <property type="project" value="InterPro"/>
</dbReference>
<dbReference type="SUPFAM" id="SSF48613">
    <property type="entry name" value="Heme oxygenase-like"/>
    <property type="match status" value="1"/>
</dbReference>
<dbReference type="Pfam" id="PF01126">
    <property type="entry name" value="Heme_oxygenase"/>
    <property type="match status" value="1"/>
</dbReference>
<dbReference type="InterPro" id="IPR016053">
    <property type="entry name" value="Haem_Oase-like"/>
</dbReference>
<accession>A0A1G7UCV7</accession>
<proteinExistence type="predicted"/>
<evidence type="ECO:0000313" key="1">
    <source>
        <dbReference type="EMBL" id="SDG45422.1"/>
    </source>
</evidence>
<evidence type="ECO:0000313" key="2">
    <source>
        <dbReference type="Proteomes" id="UP000198863"/>
    </source>
</evidence>
<dbReference type="AlphaFoldDB" id="A0A1G7UCV7"/>
<dbReference type="EMBL" id="FNCF01000004">
    <property type="protein sequence ID" value="SDG45422.1"/>
    <property type="molecule type" value="Genomic_DNA"/>
</dbReference>
<name>A0A1G7UCV7_9ACTN</name>
<dbReference type="CDD" id="cd19166">
    <property type="entry name" value="HemeO-bac"/>
    <property type="match status" value="1"/>
</dbReference>
<keyword evidence="2" id="KW-1185">Reference proteome</keyword>
<gene>
    <name evidence="1" type="ORF">SAMN05660324_2584</name>
</gene>